<dbReference type="EMBL" id="PUIA01000094">
    <property type="protein sequence ID" value="PQO25033.1"/>
    <property type="molecule type" value="Genomic_DNA"/>
</dbReference>
<proteinExistence type="predicted"/>
<feature type="signal peptide" evidence="1">
    <location>
        <begin position="1"/>
        <end position="28"/>
    </location>
</feature>
<evidence type="ECO:0000256" key="1">
    <source>
        <dbReference type="SAM" id="SignalP"/>
    </source>
</evidence>
<dbReference type="RefSeq" id="WP_105359613.1">
    <property type="nucleotide sequence ID" value="NZ_PUIA01000094.1"/>
</dbReference>
<dbReference type="InterPro" id="IPR043504">
    <property type="entry name" value="Peptidase_S1_PA_chymotrypsin"/>
</dbReference>
<evidence type="ECO:0008006" key="4">
    <source>
        <dbReference type="Google" id="ProtNLM"/>
    </source>
</evidence>
<sequence>MLRMLARLSLLSCTALLLFGSSSRVAVAEDLNTQMLRATVKLSHEDSTGTGFILTPNDGKSFLLVTANHVLDTTKGNETTIIFRQKIAEGEYKKLPVKLNIRNDEKPLWVKHPSEDVAVIAVTPPEGADLAKLSTDLLATDDALKENQVHPGQTMFFLGYPHREEASAAGFPILRSGPIATFPLLPTQKTKTFYVNANIFSGDSGGPVYTSRSEASGNDPMIMGIIHGQRFVHNTVKGDYITVKTHHQFGLAIVVHASFIIEAIELLKPSQAGS</sequence>
<dbReference type="InterPro" id="IPR009003">
    <property type="entry name" value="Peptidase_S1_PA"/>
</dbReference>
<reference evidence="2 3" key="1">
    <citation type="submission" date="2018-02" db="EMBL/GenBank/DDBJ databases">
        <title>Comparative genomes isolates from brazilian mangrove.</title>
        <authorList>
            <person name="Araujo J.E."/>
            <person name="Taketani R.G."/>
            <person name="Silva M.C.P."/>
            <person name="Loureco M.V."/>
            <person name="Andreote F.D."/>
        </authorList>
    </citation>
    <scope>NUCLEOTIDE SEQUENCE [LARGE SCALE GENOMIC DNA]</scope>
    <source>
        <strain evidence="2 3">HEX-2 MGV</strain>
    </source>
</reference>
<feature type="chain" id="PRO_5015425803" description="Serine protease" evidence="1">
    <location>
        <begin position="29"/>
        <end position="274"/>
    </location>
</feature>
<accession>A0A2S8EYP8</accession>
<dbReference type="Proteomes" id="UP000240009">
    <property type="component" value="Unassembled WGS sequence"/>
</dbReference>
<protein>
    <recommendedName>
        <fullName evidence="4">Serine protease</fullName>
    </recommendedName>
</protein>
<dbReference type="SUPFAM" id="SSF50494">
    <property type="entry name" value="Trypsin-like serine proteases"/>
    <property type="match status" value="1"/>
</dbReference>
<dbReference type="Gene3D" id="2.40.10.10">
    <property type="entry name" value="Trypsin-like serine proteases"/>
    <property type="match status" value="2"/>
</dbReference>
<evidence type="ECO:0000313" key="2">
    <source>
        <dbReference type="EMBL" id="PQO25033.1"/>
    </source>
</evidence>
<evidence type="ECO:0000313" key="3">
    <source>
        <dbReference type="Proteomes" id="UP000240009"/>
    </source>
</evidence>
<gene>
    <name evidence="2" type="ORF">C5Y96_26370</name>
</gene>
<comment type="caution">
    <text evidence="2">The sequence shown here is derived from an EMBL/GenBank/DDBJ whole genome shotgun (WGS) entry which is preliminary data.</text>
</comment>
<name>A0A2S8EYP8_9BACT</name>
<dbReference type="Pfam" id="PF13365">
    <property type="entry name" value="Trypsin_2"/>
    <property type="match status" value="1"/>
</dbReference>
<organism evidence="2 3">
    <name type="scientific">Blastopirellula marina</name>
    <dbReference type="NCBI Taxonomy" id="124"/>
    <lineage>
        <taxon>Bacteria</taxon>
        <taxon>Pseudomonadati</taxon>
        <taxon>Planctomycetota</taxon>
        <taxon>Planctomycetia</taxon>
        <taxon>Pirellulales</taxon>
        <taxon>Pirellulaceae</taxon>
        <taxon>Blastopirellula</taxon>
    </lineage>
</organism>
<dbReference type="OrthoDB" id="212300at2"/>
<keyword evidence="1" id="KW-0732">Signal</keyword>
<dbReference type="AlphaFoldDB" id="A0A2S8EYP8"/>